<proteinExistence type="predicted"/>
<protein>
    <submittedName>
        <fullName evidence="1">Uncharacterized protein</fullName>
    </submittedName>
</protein>
<gene>
    <name evidence="1" type="ORF">VV01_00495</name>
</gene>
<accession>A0A0L6CE92</accession>
<name>A0A0L6CE92_9MICO</name>
<organism evidence="1 2">
    <name type="scientific">Luteipulveratus halotolerans</name>
    <dbReference type="NCBI Taxonomy" id="1631356"/>
    <lineage>
        <taxon>Bacteria</taxon>
        <taxon>Bacillati</taxon>
        <taxon>Actinomycetota</taxon>
        <taxon>Actinomycetes</taxon>
        <taxon>Micrococcales</taxon>
        <taxon>Dermacoccaceae</taxon>
        <taxon>Luteipulveratus</taxon>
    </lineage>
</organism>
<comment type="caution">
    <text evidence="1">The sequence shown here is derived from an EMBL/GenBank/DDBJ whole genome shotgun (WGS) entry which is preliminary data.</text>
</comment>
<dbReference type="RefSeq" id="WP_050668174.1">
    <property type="nucleotide sequence ID" value="NZ_LAIR01000002.1"/>
</dbReference>
<reference evidence="2" key="1">
    <citation type="submission" date="2015-03" db="EMBL/GenBank/DDBJ databases">
        <title>Luteipulveratus halotolerans sp. nov., a novel actinobacterium (Dermacoccaceae) from Sarawak, Malaysia.</title>
        <authorList>
            <person name="Juboi H."/>
            <person name="Basik A."/>
            <person name="Shamsul S.S."/>
            <person name="Arnold P."/>
            <person name="Schmitt E.K."/>
            <person name="Sanglier J.-J."/>
            <person name="Yeo T."/>
        </authorList>
    </citation>
    <scope>NUCLEOTIDE SEQUENCE [LARGE SCALE GENOMIC DNA]</scope>
    <source>
        <strain evidence="2">C296001</strain>
    </source>
</reference>
<dbReference type="EMBL" id="LAIR01000002">
    <property type="protein sequence ID" value="KNX35979.1"/>
    <property type="molecule type" value="Genomic_DNA"/>
</dbReference>
<dbReference type="Proteomes" id="UP000037397">
    <property type="component" value="Unassembled WGS sequence"/>
</dbReference>
<evidence type="ECO:0000313" key="2">
    <source>
        <dbReference type="Proteomes" id="UP000037397"/>
    </source>
</evidence>
<dbReference type="AlphaFoldDB" id="A0A0L6CE92"/>
<sequence length="87" mass="9474">MIDESSPSGRRAREAISLDQGFFRARRRATAAQLTAARAAASIGIELYEWVVARFRLPDVVVPDLDGQQSATAAATLRAMWALRLSA</sequence>
<evidence type="ECO:0000313" key="1">
    <source>
        <dbReference type="EMBL" id="KNX35979.1"/>
    </source>
</evidence>
<dbReference type="STRING" id="1631356.VV01_00495"/>
<keyword evidence="2" id="KW-1185">Reference proteome</keyword>